<dbReference type="HAMAP" id="MF_01310">
    <property type="entry name" value="Ribosomal_uS11"/>
    <property type="match status" value="1"/>
</dbReference>
<evidence type="ECO:0000256" key="5">
    <source>
        <dbReference type="ARBA" id="ARBA00023274"/>
    </source>
</evidence>
<dbReference type="InterPro" id="IPR036967">
    <property type="entry name" value="Ribosomal_uS11_sf"/>
</dbReference>
<evidence type="ECO:0000256" key="4">
    <source>
        <dbReference type="ARBA" id="ARBA00022980"/>
    </source>
</evidence>
<protein>
    <recommendedName>
        <fullName evidence="6 8">Small ribosomal subunit protein uS11</fullName>
    </recommendedName>
</protein>
<dbReference type="AlphaFoldDB" id="A0A0P6YMX8"/>
<evidence type="ECO:0000256" key="7">
    <source>
        <dbReference type="ARBA" id="ARBA00058053"/>
    </source>
</evidence>
<dbReference type="PATRIC" id="fig|869279.4.peg.530"/>
<evidence type="ECO:0000256" key="6">
    <source>
        <dbReference type="ARBA" id="ARBA00035160"/>
    </source>
</evidence>
<dbReference type="EMBL" id="LGKO01000002">
    <property type="protein sequence ID" value="KPL84099.1"/>
    <property type="molecule type" value="Genomic_DNA"/>
</dbReference>
<dbReference type="STRING" id="869279.SE15_02650"/>
<dbReference type="RefSeq" id="WP_054520543.1">
    <property type="nucleotide sequence ID" value="NZ_LGKO01000002.1"/>
</dbReference>
<dbReference type="NCBIfam" id="NF003698">
    <property type="entry name" value="PRK05309.1"/>
    <property type="match status" value="1"/>
</dbReference>
<evidence type="ECO:0000313" key="10">
    <source>
        <dbReference type="EMBL" id="KPL84099.1"/>
    </source>
</evidence>
<reference evidence="10 11" key="1">
    <citation type="submission" date="2015-07" db="EMBL/GenBank/DDBJ databases">
        <title>Whole genome sequence of Thermanaerothrix daxensis DSM 23592.</title>
        <authorList>
            <person name="Hemp J."/>
            <person name="Ward L.M."/>
            <person name="Pace L.A."/>
            <person name="Fischer W.W."/>
        </authorList>
    </citation>
    <scope>NUCLEOTIDE SEQUENCE [LARGE SCALE GENOMIC DNA]</scope>
    <source>
        <strain evidence="10 11">GNS-1</strain>
    </source>
</reference>
<dbReference type="Proteomes" id="UP000050544">
    <property type="component" value="Unassembled WGS sequence"/>
</dbReference>
<keyword evidence="2 8" id="KW-0699">rRNA-binding</keyword>
<dbReference type="InterPro" id="IPR001971">
    <property type="entry name" value="Ribosomal_uS11"/>
</dbReference>
<dbReference type="GO" id="GO:0003735">
    <property type="term" value="F:structural constituent of ribosome"/>
    <property type="evidence" value="ECO:0007669"/>
    <property type="project" value="InterPro"/>
</dbReference>
<comment type="function">
    <text evidence="7 8">Located on the platform of the 30S subunit, it bridges several disparate RNA helices of the 16S rRNA. Forms part of the Shine-Dalgarno cleft in the 70S ribosome.</text>
</comment>
<dbReference type="InterPro" id="IPR019981">
    <property type="entry name" value="Ribosomal_uS11_bac-type"/>
</dbReference>
<dbReference type="NCBIfam" id="TIGR03632">
    <property type="entry name" value="uS11_bact"/>
    <property type="match status" value="1"/>
</dbReference>
<comment type="caution">
    <text evidence="10">The sequence shown here is derived from an EMBL/GenBank/DDBJ whole genome shotgun (WGS) entry which is preliminary data.</text>
</comment>
<organism evidence="10 11">
    <name type="scientific">Thermanaerothrix daxensis</name>
    <dbReference type="NCBI Taxonomy" id="869279"/>
    <lineage>
        <taxon>Bacteria</taxon>
        <taxon>Bacillati</taxon>
        <taxon>Chloroflexota</taxon>
        <taxon>Anaerolineae</taxon>
        <taxon>Anaerolineales</taxon>
        <taxon>Anaerolineaceae</taxon>
        <taxon>Thermanaerothrix</taxon>
    </lineage>
</organism>
<dbReference type="InterPro" id="IPR018102">
    <property type="entry name" value="Ribosomal_uS11_CS"/>
</dbReference>
<dbReference type="GO" id="GO:0005840">
    <property type="term" value="C:ribosome"/>
    <property type="evidence" value="ECO:0007669"/>
    <property type="project" value="UniProtKB-KW"/>
</dbReference>
<evidence type="ECO:0000256" key="3">
    <source>
        <dbReference type="ARBA" id="ARBA00022884"/>
    </source>
</evidence>
<dbReference type="Pfam" id="PF00411">
    <property type="entry name" value="Ribosomal_S11"/>
    <property type="match status" value="1"/>
</dbReference>
<keyword evidence="4 8" id="KW-0689">Ribosomal protein</keyword>
<proteinExistence type="inferred from homology"/>
<dbReference type="Gene3D" id="3.30.420.80">
    <property type="entry name" value="Ribosomal protein S11"/>
    <property type="match status" value="1"/>
</dbReference>
<keyword evidence="3 8" id="KW-0694">RNA-binding</keyword>
<dbReference type="SUPFAM" id="SSF53137">
    <property type="entry name" value="Translational machinery components"/>
    <property type="match status" value="1"/>
</dbReference>
<evidence type="ECO:0000256" key="2">
    <source>
        <dbReference type="ARBA" id="ARBA00022730"/>
    </source>
</evidence>
<dbReference type="PROSITE" id="PS00054">
    <property type="entry name" value="RIBOSOMAL_S11"/>
    <property type="match status" value="1"/>
</dbReference>
<evidence type="ECO:0000256" key="9">
    <source>
        <dbReference type="RuleBase" id="RU003629"/>
    </source>
</evidence>
<dbReference type="PIRSF" id="PIRSF002131">
    <property type="entry name" value="Ribosomal_S11"/>
    <property type="match status" value="1"/>
</dbReference>
<accession>A0A0P6YMX8</accession>
<dbReference type="FunFam" id="3.30.420.80:FF:000001">
    <property type="entry name" value="30S ribosomal protein S11"/>
    <property type="match status" value="1"/>
</dbReference>
<sequence>MAQSVRSARRSGATRKVKRTLSSAKVYINASFNNTIVTVTDQQGNVVCWASSGSAGFKGSRKSTPFAARLAAEQAIKAAQAMGVQEVDLIVKGPGPGRESAIRAIQAMGVTVRSIADATPIPHNGCRPPKKRRV</sequence>
<name>A0A0P6YMX8_9CHLR</name>
<dbReference type="GO" id="GO:1990904">
    <property type="term" value="C:ribonucleoprotein complex"/>
    <property type="evidence" value="ECO:0007669"/>
    <property type="project" value="UniProtKB-KW"/>
</dbReference>
<dbReference type="GO" id="GO:0019843">
    <property type="term" value="F:rRNA binding"/>
    <property type="evidence" value="ECO:0007669"/>
    <property type="project" value="UniProtKB-UniRule"/>
</dbReference>
<comment type="subunit">
    <text evidence="8">Part of the 30S ribosomal subunit. Interacts with proteins S7 and S18. Binds to IF-3.</text>
</comment>
<keyword evidence="5 8" id="KW-0687">Ribonucleoprotein</keyword>
<keyword evidence="11" id="KW-1185">Reference proteome</keyword>
<comment type="similarity">
    <text evidence="1 8 9">Belongs to the universal ribosomal protein uS11 family.</text>
</comment>
<evidence type="ECO:0000313" key="11">
    <source>
        <dbReference type="Proteomes" id="UP000050544"/>
    </source>
</evidence>
<gene>
    <name evidence="8" type="primary">rpsK</name>
    <name evidence="10" type="ORF">SE15_02650</name>
</gene>
<dbReference type="OrthoDB" id="9806415at2"/>
<evidence type="ECO:0000256" key="1">
    <source>
        <dbReference type="ARBA" id="ARBA00006194"/>
    </source>
</evidence>
<dbReference type="GO" id="GO:0006412">
    <property type="term" value="P:translation"/>
    <property type="evidence" value="ECO:0007669"/>
    <property type="project" value="UniProtKB-UniRule"/>
</dbReference>
<evidence type="ECO:0000256" key="8">
    <source>
        <dbReference type="HAMAP-Rule" id="MF_01310"/>
    </source>
</evidence>
<dbReference type="PANTHER" id="PTHR11759">
    <property type="entry name" value="40S RIBOSOMAL PROTEIN S14/30S RIBOSOMAL PROTEIN S11"/>
    <property type="match status" value="1"/>
</dbReference>